<feature type="compositionally biased region" description="Acidic residues" evidence="1">
    <location>
        <begin position="215"/>
        <end position="227"/>
    </location>
</feature>
<proteinExistence type="predicted"/>
<feature type="compositionally biased region" description="Low complexity" evidence="1">
    <location>
        <begin position="49"/>
        <end position="69"/>
    </location>
</feature>
<feature type="region of interest" description="Disordered" evidence="1">
    <location>
        <begin position="1"/>
        <end position="164"/>
    </location>
</feature>
<feature type="compositionally biased region" description="Basic residues" evidence="1">
    <location>
        <begin position="26"/>
        <end position="43"/>
    </location>
</feature>
<sequence>MGRNTSDTNMYSDDDSSTSNSESDHRRRRRKDKAKRKKRRSRQKKDVSTDSCSSSSDPDFDIRSSSSNDSDSEDRRRRHRTTSKRKKKRRPQKQSFDSDSSSSSDPDLDIKSRRHRSKWKCKENRNHKKKHFSTDSSYSRDRRDAESSDNNNGSSTDQEVSSRVAALAQEVAELQRQLAAEKEITSTSQETEEELYWLFVPETAVERAEMSDTQSSEEEESSWSSEEEVYYKRKCAPACSNRSDSEEEVRCNLQVEESESDVEVVEENTQSQTLLRIEPREDIAEELSSEEKSESEKIQPLVEDANDETEVESFTSEAVNEWLSEEKSNFSSQVNDDYTSTTSELGESIVDISILFDAEVNAAEEKCRWAQRGDNRLGKKLLYNGTTTEKKWEAEVSFAPRLANREGRIDTFIFKGVTWNLWRAMRAHGRKVFGLLQFMEELGLFFHRAVVSRVHLTLEEEFLASRMRNRLFRLGYHGGYAANREEGVAKVQIPNLSHRKHGSVACTIEDVEAYRLTFELTLGVRLKVWVFDSQEETTSSQVFLLPGKVFPLCMRSAQWIEGEVILSQTSTRRPSTRGGWRTERAVACGGEHDTLVGSTIIAKGYCLKC</sequence>
<accession>A0ABD3GV30</accession>
<name>A0ABD3GV30_9MARC</name>
<dbReference type="Proteomes" id="UP001633002">
    <property type="component" value="Unassembled WGS sequence"/>
</dbReference>
<feature type="region of interest" description="Disordered" evidence="1">
    <location>
        <begin position="207"/>
        <end position="227"/>
    </location>
</feature>
<comment type="caution">
    <text evidence="2">The sequence shown here is derived from an EMBL/GenBank/DDBJ whole genome shotgun (WGS) entry which is preliminary data.</text>
</comment>
<feature type="compositionally biased region" description="Basic residues" evidence="1">
    <location>
        <begin position="76"/>
        <end position="92"/>
    </location>
</feature>
<keyword evidence="3" id="KW-1185">Reference proteome</keyword>
<reference evidence="2 3" key="1">
    <citation type="submission" date="2024-09" db="EMBL/GenBank/DDBJ databases">
        <title>Chromosome-scale assembly of Riccia sorocarpa.</title>
        <authorList>
            <person name="Paukszto L."/>
        </authorList>
    </citation>
    <scope>NUCLEOTIDE SEQUENCE [LARGE SCALE GENOMIC DNA]</scope>
    <source>
        <strain evidence="2">LP-2024</strain>
        <tissue evidence="2">Aerial parts of the thallus</tissue>
    </source>
</reference>
<dbReference type="AlphaFoldDB" id="A0ABD3GV30"/>
<evidence type="ECO:0000313" key="3">
    <source>
        <dbReference type="Proteomes" id="UP001633002"/>
    </source>
</evidence>
<dbReference type="EMBL" id="JBJQOH010000006">
    <property type="protein sequence ID" value="KAL3682229.1"/>
    <property type="molecule type" value="Genomic_DNA"/>
</dbReference>
<feature type="compositionally biased region" description="Basic residues" evidence="1">
    <location>
        <begin position="112"/>
        <end position="131"/>
    </location>
</feature>
<evidence type="ECO:0000313" key="2">
    <source>
        <dbReference type="EMBL" id="KAL3682229.1"/>
    </source>
</evidence>
<protein>
    <submittedName>
        <fullName evidence="2">Uncharacterized protein</fullName>
    </submittedName>
</protein>
<organism evidence="2 3">
    <name type="scientific">Riccia sorocarpa</name>
    <dbReference type="NCBI Taxonomy" id="122646"/>
    <lineage>
        <taxon>Eukaryota</taxon>
        <taxon>Viridiplantae</taxon>
        <taxon>Streptophyta</taxon>
        <taxon>Embryophyta</taxon>
        <taxon>Marchantiophyta</taxon>
        <taxon>Marchantiopsida</taxon>
        <taxon>Marchantiidae</taxon>
        <taxon>Marchantiales</taxon>
        <taxon>Ricciaceae</taxon>
        <taxon>Riccia</taxon>
    </lineage>
</organism>
<feature type="compositionally biased region" description="Low complexity" evidence="1">
    <location>
        <begin position="1"/>
        <end position="21"/>
    </location>
</feature>
<feature type="compositionally biased region" description="Low complexity" evidence="1">
    <location>
        <begin position="95"/>
        <end position="105"/>
    </location>
</feature>
<evidence type="ECO:0000256" key="1">
    <source>
        <dbReference type="SAM" id="MobiDB-lite"/>
    </source>
</evidence>
<gene>
    <name evidence="2" type="ORF">R1sor_000251</name>
</gene>